<dbReference type="SUPFAM" id="SSF57850">
    <property type="entry name" value="RING/U-box"/>
    <property type="match status" value="1"/>
</dbReference>
<feature type="repeat" description="ARM" evidence="7">
    <location>
        <begin position="464"/>
        <end position="509"/>
    </location>
</feature>
<dbReference type="InterPro" id="IPR058678">
    <property type="entry name" value="ARM_PUB"/>
</dbReference>
<dbReference type="InterPro" id="IPR013083">
    <property type="entry name" value="Znf_RING/FYVE/PHD"/>
</dbReference>
<dbReference type="PROSITE" id="PS51698">
    <property type="entry name" value="U_BOX"/>
    <property type="match status" value="1"/>
</dbReference>
<dbReference type="InterPro" id="IPR057623">
    <property type="entry name" value="PUB12-19-like_N"/>
</dbReference>
<dbReference type="Proteomes" id="UP001318860">
    <property type="component" value="Unassembled WGS sequence"/>
</dbReference>
<dbReference type="PANTHER" id="PTHR23315">
    <property type="entry name" value="U BOX DOMAIN-CONTAINING"/>
    <property type="match status" value="1"/>
</dbReference>
<dbReference type="Pfam" id="PF25598">
    <property type="entry name" value="ARM_PUB"/>
    <property type="match status" value="1"/>
</dbReference>
<keyword evidence="6" id="KW-0833">Ubl conjugation pathway</keyword>
<keyword evidence="5" id="KW-0677">Repeat</keyword>
<evidence type="ECO:0000256" key="7">
    <source>
        <dbReference type="PROSITE-ProRule" id="PRU00259"/>
    </source>
</evidence>
<evidence type="ECO:0000256" key="5">
    <source>
        <dbReference type="ARBA" id="ARBA00022737"/>
    </source>
</evidence>
<feature type="domain" description="U-box" evidence="8">
    <location>
        <begin position="193"/>
        <end position="267"/>
    </location>
</feature>
<comment type="caution">
    <text evidence="9">The sequence shown here is derived from an EMBL/GenBank/DDBJ whole genome shotgun (WGS) entry which is preliminary data.</text>
</comment>
<keyword evidence="10" id="KW-1185">Reference proteome</keyword>
<dbReference type="InterPro" id="IPR003613">
    <property type="entry name" value="Ubox_domain"/>
</dbReference>
<organism evidence="9 10">
    <name type="scientific">Rehmannia glutinosa</name>
    <name type="common">Chinese foxglove</name>
    <dbReference type="NCBI Taxonomy" id="99300"/>
    <lineage>
        <taxon>Eukaryota</taxon>
        <taxon>Viridiplantae</taxon>
        <taxon>Streptophyta</taxon>
        <taxon>Embryophyta</taxon>
        <taxon>Tracheophyta</taxon>
        <taxon>Spermatophyta</taxon>
        <taxon>Magnoliopsida</taxon>
        <taxon>eudicotyledons</taxon>
        <taxon>Gunneridae</taxon>
        <taxon>Pentapetalae</taxon>
        <taxon>asterids</taxon>
        <taxon>lamiids</taxon>
        <taxon>Lamiales</taxon>
        <taxon>Orobanchaceae</taxon>
        <taxon>Rehmannieae</taxon>
        <taxon>Rehmannia</taxon>
    </lineage>
</organism>
<dbReference type="InterPro" id="IPR016024">
    <property type="entry name" value="ARM-type_fold"/>
</dbReference>
<gene>
    <name evidence="9" type="ORF">DH2020_032646</name>
</gene>
<name>A0ABR0VHJ1_REHGL</name>
<sequence>MALCLSELHFIFQKVYFLLEDCTRDDARLWMLVKSEKVSNHFRELVRAIAACLDVLPLAELDIAVEVEELVELVRKQALKANFEVEKDDRRAVRRVRRIIENFEIGISPESCDLIRVLEYLGIKTWNECNNEIKLLESLTGQNCETTEKIRDFQFLSSLIAFMIYCRCTVFANVGNGRNIVLQKHDFEMMRFLNPNDLRCPISLEIMTDPVTISTGHTYDRSSIQKWFESGNRTCPKTGERLISVDLVPNHALKRIIKQYCQENGIPFPESGGHNRNFTMSSSLSGGAGSVAAEQAMAILANFLVGRLETGKPEEQNKAAYEIRLLTKTSIFNRSCLVEAHVIPPLLNLLCLSNPGAQENSMAALLNLSKLSESKKIVVENGGLDKTVHVLNEGANMESRHHAAGVLFYLSSVEEYRKTIGRIPGAITSLMGLIQTGPGKKNALVTILGLLMYPENHWMFLSAGLVLTLVNLLTTFDDQREEVVTESLAILATLAEKLDGAMAIISAGGLPVIIKILRSFNSKTTKEQCVCLLLALCINDGADVVPVLVKNTSLMASLYSILAVGSARSSKKASSLIGILQAFNEKRPMDSGFPQEQFVHVW</sequence>
<dbReference type="PANTHER" id="PTHR23315:SF307">
    <property type="entry name" value="U-BOX DOMAIN-CONTAINING PROTEIN 19"/>
    <property type="match status" value="1"/>
</dbReference>
<evidence type="ECO:0000259" key="8">
    <source>
        <dbReference type="PROSITE" id="PS51698"/>
    </source>
</evidence>
<accession>A0ABR0VHJ1</accession>
<dbReference type="InterPro" id="IPR011989">
    <property type="entry name" value="ARM-like"/>
</dbReference>
<reference evidence="9 10" key="1">
    <citation type="journal article" date="2021" name="Comput. Struct. Biotechnol. J.">
        <title>De novo genome assembly of the potent medicinal plant Rehmannia glutinosa using nanopore technology.</title>
        <authorList>
            <person name="Ma L."/>
            <person name="Dong C."/>
            <person name="Song C."/>
            <person name="Wang X."/>
            <person name="Zheng X."/>
            <person name="Niu Y."/>
            <person name="Chen S."/>
            <person name="Feng W."/>
        </authorList>
    </citation>
    <scope>NUCLEOTIDE SEQUENCE [LARGE SCALE GENOMIC DNA]</scope>
    <source>
        <strain evidence="9">DH-2019</strain>
    </source>
</reference>
<dbReference type="PROSITE" id="PS50176">
    <property type="entry name" value="ARM_REPEAT"/>
    <property type="match status" value="2"/>
</dbReference>
<evidence type="ECO:0000256" key="6">
    <source>
        <dbReference type="ARBA" id="ARBA00022786"/>
    </source>
</evidence>
<evidence type="ECO:0000313" key="10">
    <source>
        <dbReference type="Proteomes" id="UP001318860"/>
    </source>
</evidence>
<dbReference type="Gene3D" id="3.30.40.10">
    <property type="entry name" value="Zinc/RING finger domain, C3HC4 (zinc finger)"/>
    <property type="match status" value="1"/>
</dbReference>
<dbReference type="CDD" id="cd16664">
    <property type="entry name" value="RING-Ubox_PUB"/>
    <property type="match status" value="1"/>
</dbReference>
<proteinExistence type="predicted"/>
<evidence type="ECO:0000256" key="4">
    <source>
        <dbReference type="ARBA" id="ARBA00022679"/>
    </source>
</evidence>
<protein>
    <recommendedName>
        <fullName evidence="3">RING-type E3 ubiquitin transferase</fullName>
        <ecNumber evidence="3">2.3.2.27</ecNumber>
    </recommendedName>
</protein>
<dbReference type="Pfam" id="PF04564">
    <property type="entry name" value="U-box"/>
    <property type="match status" value="1"/>
</dbReference>
<keyword evidence="4" id="KW-0808">Transferase</keyword>
<comment type="pathway">
    <text evidence="2">Protein modification; protein ubiquitination.</text>
</comment>
<evidence type="ECO:0000256" key="3">
    <source>
        <dbReference type="ARBA" id="ARBA00012483"/>
    </source>
</evidence>
<evidence type="ECO:0000313" key="9">
    <source>
        <dbReference type="EMBL" id="KAK6133616.1"/>
    </source>
</evidence>
<feature type="repeat" description="ARM" evidence="7">
    <location>
        <begin position="341"/>
        <end position="383"/>
    </location>
</feature>
<evidence type="ECO:0000256" key="2">
    <source>
        <dbReference type="ARBA" id="ARBA00004906"/>
    </source>
</evidence>
<dbReference type="EC" id="2.3.2.27" evidence="3"/>
<dbReference type="InterPro" id="IPR000225">
    <property type="entry name" value="Armadillo"/>
</dbReference>
<dbReference type="SMART" id="SM00185">
    <property type="entry name" value="ARM"/>
    <property type="match status" value="4"/>
</dbReference>
<dbReference type="EMBL" id="JABTTQ020001209">
    <property type="protein sequence ID" value="KAK6133616.1"/>
    <property type="molecule type" value="Genomic_DNA"/>
</dbReference>
<comment type="catalytic activity">
    <reaction evidence="1">
        <text>S-ubiquitinyl-[E2 ubiquitin-conjugating enzyme]-L-cysteine + [acceptor protein]-L-lysine = [E2 ubiquitin-conjugating enzyme]-L-cysteine + N(6)-ubiquitinyl-[acceptor protein]-L-lysine.</text>
        <dbReference type="EC" id="2.3.2.27"/>
    </reaction>
</comment>
<dbReference type="SUPFAM" id="SSF48371">
    <property type="entry name" value="ARM repeat"/>
    <property type="match status" value="1"/>
</dbReference>
<dbReference type="Gene3D" id="1.25.10.10">
    <property type="entry name" value="Leucine-rich Repeat Variant"/>
    <property type="match status" value="2"/>
</dbReference>
<dbReference type="InterPro" id="IPR045210">
    <property type="entry name" value="RING-Ubox_PUB"/>
</dbReference>
<dbReference type="SMART" id="SM00504">
    <property type="entry name" value="Ubox"/>
    <property type="match status" value="1"/>
</dbReference>
<dbReference type="Pfam" id="PF25368">
    <property type="entry name" value="PUB10_N"/>
    <property type="match status" value="1"/>
</dbReference>
<evidence type="ECO:0000256" key="1">
    <source>
        <dbReference type="ARBA" id="ARBA00000900"/>
    </source>
</evidence>